<comment type="caution">
    <text evidence="9">The sequence shown here is derived from an EMBL/GenBank/DDBJ whole genome shotgun (WGS) entry which is preliminary data.</text>
</comment>
<dbReference type="EMBL" id="JAGGJV010000012">
    <property type="protein sequence ID" value="MBP1861785.1"/>
    <property type="molecule type" value="Genomic_DNA"/>
</dbReference>
<feature type="domain" description="ABC transmembrane type-1" evidence="8">
    <location>
        <begin position="53"/>
        <end position="352"/>
    </location>
</feature>
<keyword evidence="5 7" id="KW-0472">Membrane</keyword>
<evidence type="ECO:0000256" key="1">
    <source>
        <dbReference type="ARBA" id="ARBA00004651"/>
    </source>
</evidence>
<accession>A0ABS4EV24</accession>
<feature type="region of interest" description="Disordered" evidence="6">
    <location>
        <begin position="1"/>
        <end position="20"/>
    </location>
</feature>
<dbReference type="InterPro" id="IPR036640">
    <property type="entry name" value="ABC1_TM_sf"/>
</dbReference>
<evidence type="ECO:0000256" key="6">
    <source>
        <dbReference type="SAM" id="MobiDB-lite"/>
    </source>
</evidence>
<keyword evidence="4 7" id="KW-1133">Transmembrane helix</keyword>
<dbReference type="SUPFAM" id="SSF52540">
    <property type="entry name" value="P-loop containing nucleoside triphosphate hydrolases"/>
    <property type="match status" value="1"/>
</dbReference>
<evidence type="ECO:0000256" key="4">
    <source>
        <dbReference type="ARBA" id="ARBA00022989"/>
    </source>
</evidence>
<dbReference type="InterPro" id="IPR027417">
    <property type="entry name" value="P-loop_NTPase"/>
</dbReference>
<feature type="transmembrane region" description="Helical" evidence="7">
    <location>
        <begin position="89"/>
        <end position="112"/>
    </location>
</feature>
<gene>
    <name evidence="9" type="ORF">J2Z75_005314</name>
</gene>
<keyword evidence="2" id="KW-0813">Transport</keyword>
<evidence type="ECO:0000259" key="8">
    <source>
        <dbReference type="PROSITE" id="PS50929"/>
    </source>
</evidence>
<keyword evidence="3 7" id="KW-0812">Transmembrane</keyword>
<dbReference type="GO" id="GO:0005524">
    <property type="term" value="F:ATP binding"/>
    <property type="evidence" value="ECO:0007669"/>
    <property type="project" value="UniProtKB-KW"/>
</dbReference>
<evidence type="ECO:0000256" key="3">
    <source>
        <dbReference type="ARBA" id="ARBA00022692"/>
    </source>
</evidence>
<dbReference type="PANTHER" id="PTHR11384">
    <property type="entry name" value="ATP-BINDING CASSETTE, SUB-FAMILY D MEMBER"/>
    <property type="match status" value="1"/>
</dbReference>
<feature type="transmembrane region" description="Helical" evidence="7">
    <location>
        <begin position="208"/>
        <end position="228"/>
    </location>
</feature>
<organism evidence="9 10">
    <name type="scientific">Rhizobium herbae</name>
    <dbReference type="NCBI Taxonomy" id="508661"/>
    <lineage>
        <taxon>Bacteria</taxon>
        <taxon>Pseudomonadati</taxon>
        <taxon>Pseudomonadota</taxon>
        <taxon>Alphaproteobacteria</taxon>
        <taxon>Hyphomicrobiales</taxon>
        <taxon>Rhizobiaceae</taxon>
        <taxon>Rhizobium/Agrobacterium group</taxon>
        <taxon>Rhizobium</taxon>
    </lineage>
</organism>
<dbReference type="PANTHER" id="PTHR11384:SF59">
    <property type="entry name" value="LYSOSOMAL COBALAMIN TRANSPORTER ABCD4"/>
    <property type="match status" value="1"/>
</dbReference>
<evidence type="ECO:0000313" key="10">
    <source>
        <dbReference type="Proteomes" id="UP000823786"/>
    </source>
</evidence>
<comment type="subcellular location">
    <subcellularLocation>
        <location evidence="1">Cell membrane</location>
        <topology evidence="1">Multi-pass membrane protein</topology>
    </subcellularLocation>
</comment>
<evidence type="ECO:0000256" key="5">
    <source>
        <dbReference type="ARBA" id="ARBA00023136"/>
    </source>
</evidence>
<protein>
    <submittedName>
        <fullName evidence="9">ATP-binding cassette transporter</fullName>
    </submittedName>
</protein>
<sequence length="609" mass="68149">MVERFAPMPHDMNGKSNQRVETDDEQPFFDQLRMMQRAFVASPVRKTIIWLAIGIVIVILATAAGQIMLNRWYKPFYDTLERRDLSAFLMQFITFGQIAGTLLILNVLQTWLNQWIRIKLREGLTLDLIGEWMKPARAFRLANAGAIGINPDQRVHEDARHLADLTAGLTIGLFQSGILLASFVGVLWSLSSGFIFHVGGYDLNIPGYMVWAAFLYAGTAAAVSWFVGRPLVKINGDHYAREAALRFSLMRVNEHIEAVSLSSGEGNEKRRLQRDLASVLEISNKLMMALTRLTWVTSGYGWLTVVAPIVIAAPVYFNGDLSFGGLMMAVGAFNQVNTSLRWFVDNIDSIADWRATLLRVAAFRSAILMTDERHENDKRIEFAQADGDRLTIDRLEIALPSGCIKLADQHVEIRPGDRVLVTSDSDVEKAPFFRSLAGLWPWGYGRIALPDGDGIAFVPRTPYFPPGTLEEVLSYPENPGKFKKSDMVSVLSMVGLSKLQNSLDQDMRTRLKLNEVEIRLLAIARLGLHKPSWIIIDEALDTLDRDAYQQVLTFMEQELGSAAIVNIGRVASGNRFFTRVLQLQTSPAGKAIRLLRPKSLRADNPELAD</sequence>
<dbReference type="InterPro" id="IPR050835">
    <property type="entry name" value="ABC_transporter_sub-D"/>
</dbReference>
<feature type="transmembrane region" description="Helical" evidence="7">
    <location>
        <begin position="293"/>
        <end position="317"/>
    </location>
</feature>
<name>A0ABS4EV24_9HYPH</name>
<feature type="transmembrane region" description="Helical" evidence="7">
    <location>
        <begin position="47"/>
        <end position="69"/>
    </location>
</feature>
<evidence type="ECO:0000256" key="7">
    <source>
        <dbReference type="SAM" id="Phobius"/>
    </source>
</evidence>
<dbReference type="Pfam" id="PF06472">
    <property type="entry name" value="ABC_membrane_2"/>
    <property type="match status" value="1"/>
</dbReference>
<feature type="transmembrane region" description="Helical" evidence="7">
    <location>
        <begin position="162"/>
        <end position="188"/>
    </location>
</feature>
<dbReference type="SUPFAM" id="SSF90123">
    <property type="entry name" value="ABC transporter transmembrane region"/>
    <property type="match status" value="1"/>
</dbReference>
<evidence type="ECO:0000256" key="2">
    <source>
        <dbReference type="ARBA" id="ARBA00022448"/>
    </source>
</evidence>
<dbReference type="InterPro" id="IPR011527">
    <property type="entry name" value="ABC1_TM_dom"/>
</dbReference>
<keyword evidence="10" id="KW-1185">Reference proteome</keyword>
<keyword evidence="9" id="KW-0067">ATP-binding</keyword>
<dbReference type="PROSITE" id="PS50929">
    <property type="entry name" value="ABC_TM1F"/>
    <property type="match status" value="1"/>
</dbReference>
<dbReference type="Proteomes" id="UP000823786">
    <property type="component" value="Unassembled WGS sequence"/>
</dbReference>
<evidence type="ECO:0000313" key="9">
    <source>
        <dbReference type="EMBL" id="MBP1861785.1"/>
    </source>
</evidence>
<dbReference type="Gene3D" id="1.20.1560.10">
    <property type="entry name" value="ABC transporter type 1, transmembrane domain"/>
    <property type="match status" value="1"/>
</dbReference>
<dbReference type="RefSeq" id="WP_234937585.1">
    <property type="nucleotide sequence ID" value="NZ_JAGGJV010000012.1"/>
</dbReference>
<dbReference type="Gene3D" id="3.40.50.300">
    <property type="entry name" value="P-loop containing nucleotide triphosphate hydrolases"/>
    <property type="match status" value="1"/>
</dbReference>
<proteinExistence type="predicted"/>
<reference evidence="9 10" key="1">
    <citation type="submission" date="2021-03" db="EMBL/GenBank/DDBJ databases">
        <title>Genomic Encyclopedia of Type Strains, Phase IV (KMG-IV): sequencing the most valuable type-strain genomes for metagenomic binning, comparative biology and taxonomic classification.</title>
        <authorList>
            <person name="Goeker M."/>
        </authorList>
    </citation>
    <scope>NUCLEOTIDE SEQUENCE [LARGE SCALE GENOMIC DNA]</scope>
    <source>
        <strain evidence="9 10">DSM 26427</strain>
    </source>
</reference>
<keyword evidence="9" id="KW-0547">Nucleotide-binding</keyword>